<feature type="domain" description="SH3" evidence="16">
    <location>
        <begin position="316"/>
        <end position="377"/>
    </location>
</feature>
<dbReference type="PROSITE" id="PS50002">
    <property type="entry name" value="SH3"/>
    <property type="match status" value="1"/>
</dbReference>
<evidence type="ECO:0000256" key="5">
    <source>
        <dbReference type="ARBA" id="ARBA00022443"/>
    </source>
</evidence>
<dbReference type="PANTHER" id="PTHR15129">
    <property type="entry name" value="SRC-ASSOCIATED ADAPTOR PROTEIN"/>
    <property type="match status" value="1"/>
</dbReference>
<comment type="similarity">
    <text evidence="4">Belongs to the SKAP family.</text>
</comment>
<dbReference type="Pfam" id="PF14604">
    <property type="entry name" value="SH3_9"/>
    <property type="match status" value="1"/>
</dbReference>
<dbReference type="Proteomes" id="UP000515203">
    <property type="component" value="Unplaced"/>
</dbReference>
<dbReference type="InterPro" id="IPR035765">
    <property type="entry name" value="SKAP1_SH3"/>
</dbReference>
<evidence type="ECO:0000256" key="2">
    <source>
        <dbReference type="ARBA" id="ARBA00004236"/>
    </source>
</evidence>
<keyword evidence="9" id="KW-0391">Immunity</keyword>
<dbReference type="GO" id="GO:0005737">
    <property type="term" value="C:cytoplasm"/>
    <property type="evidence" value="ECO:0007669"/>
    <property type="project" value="UniProtKB-SubCell"/>
</dbReference>
<evidence type="ECO:0000256" key="11">
    <source>
        <dbReference type="ARBA" id="ARBA00023136"/>
    </source>
</evidence>
<dbReference type="GO" id="GO:0002250">
    <property type="term" value="P:adaptive immune response"/>
    <property type="evidence" value="ECO:0007669"/>
    <property type="project" value="UniProtKB-KW"/>
</dbReference>
<feature type="compositionally biased region" description="Basic and acidic residues" evidence="15">
    <location>
        <begin position="100"/>
        <end position="109"/>
    </location>
</feature>
<evidence type="ECO:0000313" key="18">
    <source>
        <dbReference type="Proteomes" id="UP000515203"/>
    </source>
</evidence>
<keyword evidence="8" id="KW-0597">Phosphoprotein</keyword>
<feature type="domain" description="PH" evidence="17">
    <location>
        <begin position="144"/>
        <end position="247"/>
    </location>
</feature>
<evidence type="ECO:0000256" key="3">
    <source>
        <dbReference type="ARBA" id="ARBA00004496"/>
    </source>
</evidence>
<keyword evidence="11" id="KW-0472">Membrane</keyword>
<feature type="compositionally biased region" description="Acidic residues" evidence="15">
    <location>
        <begin position="256"/>
        <end position="277"/>
    </location>
</feature>
<evidence type="ECO:0000259" key="16">
    <source>
        <dbReference type="PROSITE" id="PS50002"/>
    </source>
</evidence>
<feature type="region of interest" description="Disordered" evidence="15">
    <location>
        <begin position="98"/>
        <end position="122"/>
    </location>
</feature>
<dbReference type="CDD" id="cd13380">
    <property type="entry name" value="PH_Skap1"/>
    <property type="match status" value="1"/>
</dbReference>
<organism evidence="18 19">
    <name type="scientific">Octodon degus</name>
    <name type="common">Degu</name>
    <name type="synonym">Sciurus degus</name>
    <dbReference type="NCBI Taxonomy" id="10160"/>
    <lineage>
        <taxon>Eukaryota</taxon>
        <taxon>Metazoa</taxon>
        <taxon>Chordata</taxon>
        <taxon>Craniata</taxon>
        <taxon>Vertebrata</taxon>
        <taxon>Euteleostomi</taxon>
        <taxon>Mammalia</taxon>
        <taxon>Eutheria</taxon>
        <taxon>Euarchontoglires</taxon>
        <taxon>Glires</taxon>
        <taxon>Rodentia</taxon>
        <taxon>Hystricomorpha</taxon>
        <taxon>Octodontidae</taxon>
        <taxon>Octodon</taxon>
    </lineage>
</organism>
<dbReference type="InterPro" id="IPR036028">
    <property type="entry name" value="SH3-like_dom_sf"/>
</dbReference>
<evidence type="ECO:0000256" key="9">
    <source>
        <dbReference type="ARBA" id="ARBA00022859"/>
    </source>
</evidence>
<evidence type="ECO:0000256" key="7">
    <source>
        <dbReference type="ARBA" id="ARBA00022490"/>
    </source>
</evidence>
<gene>
    <name evidence="19" type="primary">Skap1</name>
</gene>
<evidence type="ECO:0000256" key="14">
    <source>
        <dbReference type="PROSITE-ProRule" id="PRU00192"/>
    </source>
</evidence>
<keyword evidence="7" id="KW-0963">Cytoplasm</keyword>
<dbReference type="OrthoDB" id="243840at2759"/>
<dbReference type="FunCoup" id="A0A6P6ENJ6">
    <property type="interactions" value="539"/>
</dbReference>
<dbReference type="CDD" id="cd12044">
    <property type="entry name" value="SH3_SKAP1"/>
    <property type="match status" value="1"/>
</dbReference>
<dbReference type="PRINTS" id="PR00452">
    <property type="entry name" value="SH3DOMAIN"/>
</dbReference>
<evidence type="ECO:0000256" key="8">
    <source>
        <dbReference type="ARBA" id="ARBA00022553"/>
    </source>
</evidence>
<feature type="region of interest" description="Disordered" evidence="15">
    <location>
        <begin position="1"/>
        <end position="42"/>
    </location>
</feature>
<dbReference type="SMART" id="SM00326">
    <property type="entry name" value="SH3"/>
    <property type="match status" value="1"/>
</dbReference>
<feature type="region of interest" description="Disordered" evidence="15">
    <location>
        <begin position="254"/>
        <end position="303"/>
    </location>
</feature>
<evidence type="ECO:0000256" key="10">
    <source>
        <dbReference type="ARBA" id="ARBA00023130"/>
    </source>
</evidence>
<name>A0A6P6ENJ6_OCTDE</name>
<dbReference type="GO" id="GO:0005634">
    <property type="term" value="C:nucleus"/>
    <property type="evidence" value="ECO:0007669"/>
    <property type="project" value="UniProtKB-SubCell"/>
</dbReference>
<keyword evidence="18" id="KW-1185">Reference proteome</keyword>
<keyword evidence="5 14" id="KW-0728">SH3 domain</keyword>
<dbReference type="InterPro" id="IPR001452">
    <property type="entry name" value="SH3_domain"/>
</dbReference>
<comment type="subcellular location">
    <subcellularLocation>
        <location evidence="2">Cell membrane</location>
    </subcellularLocation>
    <subcellularLocation>
        <location evidence="3">Cytoplasm</location>
    </subcellularLocation>
    <subcellularLocation>
        <location evidence="1">Nucleus</location>
    </subcellularLocation>
</comment>
<keyword evidence="19" id="KW-0808">Transferase</keyword>
<dbReference type="SUPFAM" id="SSF50044">
    <property type="entry name" value="SH3-domain"/>
    <property type="match status" value="1"/>
</dbReference>
<evidence type="ECO:0000256" key="13">
    <source>
        <dbReference type="ARBA" id="ARBA00039670"/>
    </source>
</evidence>
<dbReference type="FunFam" id="2.30.30.40:FF:000097">
    <property type="entry name" value="Putative src kinase-associated phosphoprotein 2"/>
    <property type="match status" value="1"/>
</dbReference>
<dbReference type="InterPro" id="IPR037781">
    <property type="entry name" value="SKAP_fam"/>
</dbReference>
<accession>A0A6P6ENJ6</accession>
<dbReference type="GO" id="GO:0016301">
    <property type="term" value="F:kinase activity"/>
    <property type="evidence" value="ECO:0007669"/>
    <property type="project" value="UniProtKB-KW"/>
</dbReference>
<evidence type="ECO:0000256" key="15">
    <source>
        <dbReference type="SAM" id="MobiDB-lite"/>
    </source>
</evidence>
<evidence type="ECO:0000259" key="17">
    <source>
        <dbReference type="PROSITE" id="PS50003"/>
    </source>
</evidence>
<dbReference type="InterPro" id="IPR001849">
    <property type="entry name" value="PH_domain"/>
</dbReference>
<dbReference type="InterPro" id="IPR011993">
    <property type="entry name" value="PH-like_dom_sf"/>
</dbReference>
<proteinExistence type="inferred from homology"/>
<dbReference type="InParanoid" id="A0A6P6ENJ6"/>
<keyword evidence="12" id="KW-0539">Nucleus</keyword>
<dbReference type="Pfam" id="PF00169">
    <property type="entry name" value="PH"/>
    <property type="match status" value="1"/>
</dbReference>
<dbReference type="GeneID" id="101585056"/>
<evidence type="ECO:0000256" key="12">
    <source>
        <dbReference type="ARBA" id="ARBA00023242"/>
    </source>
</evidence>
<dbReference type="Gene3D" id="2.30.29.30">
    <property type="entry name" value="Pleckstrin-homology domain (PH domain)/Phosphotyrosine-binding domain (PTB)"/>
    <property type="match status" value="1"/>
</dbReference>
<keyword evidence="6" id="KW-1003">Cell membrane</keyword>
<evidence type="ECO:0000256" key="4">
    <source>
        <dbReference type="ARBA" id="ARBA00005864"/>
    </source>
</evidence>
<dbReference type="PROSITE" id="PS50003">
    <property type="entry name" value="PH_DOMAIN"/>
    <property type="match status" value="1"/>
</dbReference>
<dbReference type="GO" id="GO:0005886">
    <property type="term" value="C:plasma membrane"/>
    <property type="evidence" value="ECO:0007669"/>
    <property type="project" value="UniProtKB-SubCell"/>
</dbReference>
<dbReference type="Gene3D" id="2.30.30.40">
    <property type="entry name" value="SH3 Domains"/>
    <property type="match status" value="1"/>
</dbReference>
<dbReference type="CTD" id="8631"/>
<reference evidence="19" key="1">
    <citation type="submission" date="2025-08" db="UniProtKB">
        <authorList>
            <consortium name="RefSeq"/>
        </authorList>
    </citation>
    <scope>IDENTIFICATION</scope>
</reference>
<dbReference type="AlphaFoldDB" id="A0A6P6ENJ6"/>
<dbReference type="SMART" id="SM00233">
    <property type="entry name" value="PH"/>
    <property type="match status" value="1"/>
</dbReference>
<dbReference type="RefSeq" id="XP_023573894.1">
    <property type="nucleotide sequence ID" value="XM_023718126.1"/>
</dbReference>
<keyword evidence="10" id="KW-1064">Adaptive immunity</keyword>
<dbReference type="PANTHER" id="PTHR15129:SF1">
    <property type="entry name" value="SRC KINASE-ASSOCIATED PHOSPHOPROTEIN 1"/>
    <property type="match status" value="1"/>
</dbReference>
<evidence type="ECO:0000256" key="1">
    <source>
        <dbReference type="ARBA" id="ARBA00004123"/>
    </source>
</evidence>
<evidence type="ECO:0000313" key="19">
    <source>
        <dbReference type="RefSeq" id="XP_023573894.1"/>
    </source>
</evidence>
<protein>
    <recommendedName>
        <fullName evidence="13">Src kinase-associated phosphoprotein 1</fullName>
    </recommendedName>
</protein>
<sequence>MPWLAGRAAPGCLLRSRPPRSVAGEAGHREPQSVSRPAQPALVEGDGGYRVGHRYLLLDVPGHIPLVTHSHLCEAGGDTLVVSGTLSGYCWDVPLQGGDRGQDSSDDNHGGTLGPGLTADAPPLADYQDEGADGLLRGAPAPDSVLKQGYLEKKSKDHSFFGPEWQKRWCVLSGGFFLYYASEKGKQPKGTFAMQGYSVRMAPHLRRDSRKDCCFELTSGDKRSYEFTAASPAEARDWVDQISFLLKDLSSSTIPYEEEEEDKKEEEGEETYDDIDGFESPNSASRGRPVLLPGSLRTQGPTKEREEGIYEVLPVDYASYYQGLWDCYGDQPDELSFQRGDLIRILSKEYNMFGWWVGELNSLVGIVPREYLTAAFDVEDR</sequence>
<keyword evidence="19" id="KW-0418">Kinase</keyword>
<evidence type="ECO:0000256" key="6">
    <source>
        <dbReference type="ARBA" id="ARBA00022475"/>
    </source>
</evidence>
<dbReference type="SUPFAM" id="SSF50729">
    <property type="entry name" value="PH domain-like"/>
    <property type="match status" value="1"/>
</dbReference>